<organism evidence="2 3">
    <name type="scientific">Thermococcus sibiricus (strain DSM 12597 / MM 739)</name>
    <dbReference type="NCBI Taxonomy" id="604354"/>
    <lineage>
        <taxon>Archaea</taxon>
        <taxon>Methanobacteriati</taxon>
        <taxon>Methanobacteriota</taxon>
        <taxon>Thermococci</taxon>
        <taxon>Thermococcales</taxon>
        <taxon>Thermococcaceae</taxon>
        <taxon>Thermococcus</taxon>
    </lineage>
</organism>
<keyword evidence="3" id="KW-1185">Reference proteome</keyword>
<dbReference type="Pfam" id="PF01865">
    <property type="entry name" value="PhoU_div"/>
    <property type="match status" value="1"/>
</dbReference>
<proteinExistence type="inferred from homology"/>
<dbReference type="EMBL" id="CP001463">
    <property type="protein sequence ID" value="ACS90100.1"/>
    <property type="molecule type" value="Genomic_DNA"/>
</dbReference>
<evidence type="ECO:0000313" key="3">
    <source>
        <dbReference type="Proteomes" id="UP000009079"/>
    </source>
</evidence>
<dbReference type="SUPFAM" id="SSF109755">
    <property type="entry name" value="PhoU-like"/>
    <property type="match status" value="1"/>
</dbReference>
<comment type="similarity">
    <text evidence="1">Belongs to the UPF0111 family.</text>
</comment>
<name>C6A3A5_THESM</name>
<dbReference type="STRING" id="604354.TSIB_1044"/>
<evidence type="ECO:0000313" key="2">
    <source>
        <dbReference type="EMBL" id="ACS90100.1"/>
    </source>
</evidence>
<reference evidence="2 3" key="1">
    <citation type="journal article" date="2009" name="Appl. Environ. Microbiol.">
        <title>Metabolic versatility and indigenous origin of the archaeon Thermococcus sibiricus, isolated from a siberian oil reservoir, as revealed by genome analysis.</title>
        <authorList>
            <person name="Mardanov A.V."/>
            <person name="Ravin N.V."/>
            <person name="Svetlitchnyi V.A."/>
            <person name="Beletsky A.V."/>
            <person name="Miroshnichenko M.L."/>
            <person name="Bonch-Osmolovskaya E.A."/>
            <person name="Skryabin K.G."/>
        </authorList>
    </citation>
    <scope>NUCLEOTIDE SEQUENCE [LARGE SCALE GENOMIC DNA]</scope>
    <source>
        <strain evidence="3">DSM 12597 / MM 739</strain>
    </source>
</reference>
<gene>
    <name evidence="2" type="ordered locus">TSIB_1044</name>
</gene>
<dbReference type="InterPro" id="IPR038078">
    <property type="entry name" value="PhoU-like_sf"/>
</dbReference>
<dbReference type="KEGG" id="tsi:TSIB_1044"/>
<accession>C6A3A5</accession>
<dbReference type="InterPro" id="IPR002727">
    <property type="entry name" value="DUF47"/>
</dbReference>
<protein>
    <submittedName>
        <fullName evidence="2">Phosphate transport system regulator PhoU like protein</fullName>
    </submittedName>
</protein>
<dbReference type="eggNOG" id="arCOG02640">
    <property type="taxonomic scope" value="Archaea"/>
</dbReference>
<dbReference type="InterPro" id="IPR018445">
    <property type="entry name" value="Put_Phosphate_transp_reg"/>
</dbReference>
<dbReference type="PANTHER" id="PTHR36536:SF3">
    <property type="entry name" value="UPF0111 PROTEIN HI_1603"/>
    <property type="match status" value="1"/>
</dbReference>
<dbReference type="AlphaFoldDB" id="C6A3A5"/>
<dbReference type="NCBIfam" id="TIGR00153">
    <property type="entry name" value="TIGR00153 family protein"/>
    <property type="match status" value="1"/>
</dbReference>
<sequence length="231" mass="26895">MKIMQVWTKLFAKSPFKPLIKHAEVVLETVETLERALEAWENGDYENMRKYAKKVDDLEDFADKIKEEIRDSLSSKLFMPVDREDILRYLQRQDKIADAAENTAKWLLVRDPNDIPEEIKHEVKDLVIKMSQESIKAAKLVYDAIVQMDTVIESGFGEKEIEEEYRLIKEIGSVEHKIDELDTKFMEIIFKNSSKMDWGLGMYLLNIAKTLSGISDMAKDAAERIRLMMNK</sequence>
<dbReference type="HOGENOM" id="CLU_104916_0_0_2"/>
<dbReference type="PANTHER" id="PTHR36536">
    <property type="entry name" value="UPF0111 PROTEIN HI_1603"/>
    <property type="match status" value="1"/>
</dbReference>
<dbReference type="Gene3D" id="1.20.58.220">
    <property type="entry name" value="Phosphate transport system protein phou homolog 2, domain 2"/>
    <property type="match status" value="1"/>
</dbReference>
<dbReference type="Proteomes" id="UP000009079">
    <property type="component" value="Chromosome"/>
</dbReference>
<evidence type="ECO:0000256" key="1">
    <source>
        <dbReference type="ARBA" id="ARBA00008591"/>
    </source>
</evidence>